<keyword evidence="3" id="KW-0554">One-carbon metabolism</keyword>
<dbReference type="AlphaFoldDB" id="A0A175VIQ3"/>
<evidence type="ECO:0000256" key="2">
    <source>
        <dbReference type="ARBA" id="ARBA00007122"/>
    </source>
</evidence>
<dbReference type="RefSeq" id="WP_042027443.1">
    <property type="nucleotide sequence ID" value="NZ_AP027939.1"/>
</dbReference>
<evidence type="ECO:0000313" key="6">
    <source>
        <dbReference type="EMBL" id="KXU80616.1"/>
    </source>
</evidence>
<dbReference type="GO" id="GO:0004013">
    <property type="term" value="F:adenosylhomocysteinase activity"/>
    <property type="evidence" value="ECO:0007669"/>
    <property type="project" value="TreeGrafter"/>
</dbReference>
<keyword evidence="4" id="KW-0520">NAD</keyword>
<dbReference type="GeneID" id="92812596"/>
<organism evidence="6 7">
    <name type="scientific">Aeromonas enteropelogenes</name>
    <name type="common">Aeromonas trota</name>
    <dbReference type="NCBI Taxonomy" id="29489"/>
    <lineage>
        <taxon>Bacteria</taxon>
        <taxon>Pseudomonadati</taxon>
        <taxon>Pseudomonadota</taxon>
        <taxon>Gammaproteobacteria</taxon>
        <taxon>Aeromonadales</taxon>
        <taxon>Aeromonadaceae</taxon>
        <taxon>Aeromonas</taxon>
    </lineage>
</organism>
<proteinExistence type="inferred from homology"/>
<evidence type="ECO:0000256" key="3">
    <source>
        <dbReference type="ARBA" id="ARBA00022563"/>
    </source>
</evidence>
<reference evidence="6 7" key="1">
    <citation type="submission" date="2016-02" db="EMBL/GenBank/DDBJ databases">
        <title>Draft genome sequence of Aeromonas trota strain 1999lcr isolated from cerebrospinal fluid (CSF).</title>
        <authorList>
            <person name="Dallagassa C.B."/>
            <person name="Prediger K.C."/>
            <person name="Weiss V.A."/>
            <person name="Assis F.E."/>
            <person name="Baura V."/>
            <person name="Cruz L.M."/>
            <person name="Souza E.M."/>
            <person name="Pedrosa F.O."/>
            <person name="Fadel-Picheth C.M."/>
        </authorList>
    </citation>
    <scope>NUCLEOTIDE SEQUENCE [LARGE SCALE GENOMIC DNA]</scope>
    <source>
        <strain evidence="6 7">1999lcr</strain>
    </source>
</reference>
<dbReference type="InterPro" id="IPR000043">
    <property type="entry name" value="Adenosylhomocysteinase-like"/>
</dbReference>
<sequence length="373" mass="41347">MRSQGSEHLFFRHFIDQGRIDGLCILLVTHLLPDRPRFIEALGQMGRIAAILPKPKSVHAPTLEWVSRHYPVCTLNRQWTNDPDGVIAQIAPLVAPHERLIILDIGGYFAKTQATLSEYFGPRFLGVVEMTENGHQRYEQEVLATPVVSVARSPLKQAEDIQIGLSVVYSAESLARTLNRTFNVCEAALFGYGKVGRSIARDLRCRNLHLGLVETDVLRQVEALSHGFRLITKEEALRRAELVICSTGNGSLDLADLQALRPGTMVASVTSADDEFAFCLARLPWPSEEVCPHVLALNRPDGSQIYLLNRGEAVNFVHGAVIGEYVYLVLAEIMEGIRMLAAGPLAPSLLELPESTMRAIARHWLTDFHGVTE</sequence>
<accession>A0A175VIQ3</accession>
<feature type="domain" description="S-adenosyl-L-homocysteine hydrolase NAD binding" evidence="5">
    <location>
        <begin position="159"/>
        <end position="321"/>
    </location>
</feature>
<protein>
    <submittedName>
        <fullName evidence="6">Adenosylhomocysteinase</fullName>
    </submittedName>
</protein>
<dbReference type="SUPFAM" id="SSF51735">
    <property type="entry name" value="NAD(P)-binding Rossmann-fold domains"/>
    <property type="match status" value="1"/>
</dbReference>
<gene>
    <name evidence="6" type="ORF">LCR_11000</name>
</gene>
<name>A0A175VIQ3_AEREN</name>
<dbReference type="InterPro" id="IPR015878">
    <property type="entry name" value="Ado_hCys_hydrolase_NAD-bd"/>
</dbReference>
<dbReference type="PANTHER" id="PTHR23420">
    <property type="entry name" value="ADENOSYLHOMOCYSTEINASE"/>
    <property type="match status" value="1"/>
</dbReference>
<evidence type="ECO:0000313" key="7">
    <source>
        <dbReference type="Proteomes" id="UP000078435"/>
    </source>
</evidence>
<dbReference type="Proteomes" id="UP000078435">
    <property type="component" value="Unassembled WGS sequence"/>
</dbReference>
<dbReference type="InterPro" id="IPR042172">
    <property type="entry name" value="Adenosylhomocyst_ase-like_sf"/>
</dbReference>
<dbReference type="GO" id="GO:0033353">
    <property type="term" value="P:S-adenosylmethionine cycle"/>
    <property type="evidence" value="ECO:0007669"/>
    <property type="project" value="TreeGrafter"/>
</dbReference>
<dbReference type="Pfam" id="PF00670">
    <property type="entry name" value="AdoHcyase_NAD"/>
    <property type="match status" value="1"/>
</dbReference>
<dbReference type="GO" id="GO:0006730">
    <property type="term" value="P:one-carbon metabolic process"/>
    <property type="evidence" value="ECO:0007669"/>
    <property type="project" value="UniProtKB-KW"/>
</dbReference>
<dbReference type="STRING" id="29489.VL01_03315"/>
<evidence type="ECO:0000259" key="5">
    <source>
        <dbReference type="SMART" id="SM00997"/>
    </source>
</evidence>
<comment type="caution">
    <text evidence="6">The sequence shown here is derived from an EMBL/GenBank/DDBJ whole genome shotgun (WGS) entry which is preliminary data.</text>
</comment>
<evidence type="ECO:0000256" key="4">
    <source>
        <dbReference type="ARBA" id="ARBA00023027"/>
    </source>
</evidence>
<dbReference type="SMART" id="SM00997">
    <property type="entry name" value="AdoHcyase_NAD"/>
    <property type="match status" value="1"/>
</dbReference>
<dbReference type="Gene3D" id="3.40.50.720">
    <property type="entry name" value="NAD(P)-binding Rossmann-like Domain"/>
    <property type="match status" value="1"/>
</dbReference>
<comment type="cofactor">
    <cofactor evidence="1">
        <name>NAD(+)</name>
        <dbReference type="ChEBI" id="CHEBI:57540"/>
    </cofactor>
</comment>
<dbReference type="InterPro" id="IPR036291">
    <property type="entry name" value="NAD(P)-bd_dom_sf"/>
</dbReference>
<dbReference type="OrthoDB" id="5852672at2"/>
<dbReference type="Gene3D" id="3.40.50.1480">
    <property type="entry name" value="Adenosylhomocysteinase-like"/>
    <property type="match status" value="1"/>
</dbReference>
<comment type="similarity">
    <text evidence="2">Belongs to the adenosylhomocysteinase family.</text>
</comment>
<evidence type="ECO:0000256" key="1">
    <source>
        <dbReference type="ARBA" id="ARBA00001911"/>
    </source>
</evidence>
<dbReference type="EMBL" id="JMGO02000003">
    <property type="protein sequence ID" value="KXU80616.1"/>
    <property type="molecule type" value="Genomic_DNA"/>
</dbReference>
<dbReference type="GO" id="GO:0005829">
    <property type="term" value="C:cytosol"/>
    <property type="evidence" value="ECO:0007669"/>
    <property type="project" value="TreeGrafter"/>
</dbReference>
<dbReference type="PANTHER" id="PTHR23420:SF0">
    <property type="entry name" value="ADENOSYLHOMOCYSTEINASE"/>
    <property type="match status" value="1"/>
</dbReference>